<reference evidence="1" key="1">
    <citation type="submission" date="2022-08" db="EMBL/GenBank/DDBJ databases">
        <title>Alicyclobacillus fastidiosus DSM 17978, complete genome.</title>
        <authorList>
            <person name="Wang Q."/>
            <person name="Cai R."/>
            <person name="Wang Z."/>
        </authorList>
    </citation>
    <scope>NUCLEOTIDE SEQUENCE</scope>
    <source>
        <strain evidence="1">DSM 17978</strain>
    </source>
</reference>
<dbReference type="SUPFAM" id="SSF51735">
    <property type="entry name" value="NAD(P)-binding Rossmann-fold domains"/>
    <property type="match status" value="1"/>
</dbReference>
<dbReference type="PANTHER" id="PTHR13812:SF19">
    <property type="entry name" value="KETIMINE REDUCTASE MU-CRYSTALLIN"/>
    <property type="match status" value="1"/>
</dbReference>
<dbReference type="InterPro" id="IPR003462">
    <property type="entry name" value="ODC_Mu_crystall"/>
</dbReference>
<dbReference type="Proteomes" id="UP001164761">
    <property type="component" value="Chromosome"/>
</dbReference>
<name>A0ABY6ZEC0_9BACL</name>
<dbReference type="EMBL" id="CP104067">
    <property type="protein sequence ID" value="WAH41080.1"/>
    <property type="molecule type" value="Genomic_DNA"/>
</dbReference>
<dbReference type="Pfam" id="PF02423">
    <property type="entry name" value="OCD_Mu_crystall"/>
    <property type="match status" value="1"/>
</dbReference>
<dbReference type="RefSeq" id="WP_268004978.1">
    <property type="nucleotide sequence ID" value="NZ_BSUT01000001.1"/>
</dbReference>
<dbReference type="PANTHER" id="PTHR13812">
    <property type="entry name" value="KETIMINE REDUCTASE MU-CRYSTALLIN"/>
    <property type="match status" value="1"/>
</dbReference>
<evidence type="ECO:0000313" key="1">
    <source>
        <dbReference type="EMBL" id="WAH41080.1"/>
    </source>
</evidence>
<gene>
    <name evidence="1" type="ORF">NZD89_22830</name>
</gene>
<dbReference type="InterPro" id="IPR036291">
    <property type="entry name" value="NAD(P)-bd_dom_sf"/>
</dbReference>
<evidence type="ECO:0008006" key="3">
    <source>
        <dbReference type="Google" id="ProtNLM"/>
    </source>
</evidence>
<dbReference type="Gene3D" id="3.40.50.720">
    <property type="entry name" value="NAD(P)-binding Rossmann-like Domain"/>
    <property type="match status" value="1"/>
</dbReference>
<accession>A0ABY6ZEC0</accession>
<keyword evidence="2" id="KW-1185">Reference proteome</keyword>
<proteinExistence type="predicted"/>
<protein>
    <recommendedName>
        <fullName evidence="3">Ornithine cyclodeaminase</fullName>
    </recommendedName>
</protein>
<dbReference type="InterPro" id="IPR023401">
    <property type="entry name" value="ODC_N"/>
</dbReference>
<dbReference type="Gene3D" id="3.30.1780.10">
    <property type="entry name" value="ornithine cyclodeaminase, domain 1"/>
    <property type="match status" value="1"/>
</dbReference>
<evidence type="ECO:0000313" key="2">
    <source>
        <dbReference type="Proteomes" id="UP001164761"/>
    </source>
</evidence>
<sequence>MILVPGAIARIPAYTVKVHAKYPNNPSVGLPAIQGIIQLFDSMTGGLLAILDSPLVTGHRTAAAGAVAVDTLAKEHASTVAIIGAGFQGEMQFKYLQQLQEGLGVTGEFA</sequence>
<organism evidence="1 2">
    <name type="scientific">Alicyclobacillus fastidiosus</name>
    <dbReference type="NCBI Taxonomy" id="392011"/>
    <lineage>
        <taxon>Bacteria</taxon>
        <taxon>Bacillati</taxon>
        <taxon>Bacillota</taxon>
        <taxon>Bacilli</taxon>
        <taxon>Bacillales</taxon>
        <taxon>Alicyclobacillaceae</taxon>
        <taxon>Alicyclobacillus</taxon>
    </lineage>
</organism>